<dbReference type="RefSeq" id="WP_284873905.1">
    <property type="nucleotide sequence ID" value="NZ_CP126970.1"/>
</dbReference>
<name>A0ABY8VKJ3_9CORY</name>
<feature type="signal peptide" evidence="2">
    <location>
        <begin position="1"/>
        <end position="23"/>
    </location>
</feature>
<evidence type="ECO:0008006" key="5">
    <source>
        <dbReference type="Google" id="ProtNLM"/>
    </source>
</evidence>
<evidence type="ECO:0000313" key="4">
    <source>
        <dbReference type="Proteomes" id="UP001238805"/>
    </source>
</evidence>
<organism evidence="3 4">
    <name type="scientific">Corynebacterium suedekumii</name>
    <dbReference type="NCBI Taxonomy" id="3049801"/>
    <lineage>
        <taxon>Bacteria</taxon>
        <taxon>Bacillati</taxon>
        <taxon>Actinomycetota</taxon>
        <taxon>Actinomycetes</taxon>
        <taxon>Mycobacteriales</taxon>
        <taxon>Corynebacteriaceae</taxon>
        <taxon>Corynebacterium</taxon>
    </lineage>
</organism>
<evidence type="ECO:0000256" key="2">
    <source>
        <dbReference type="SAM" id="SignalP"/>
    </source>
</evidence>
<dbReference type="PROSITE" id="PS51257">
    <property type="entry name" value="PROKAR_LIPOPROTEIN"/>
    <property type="match status" value="1"/>
</dbReference>
<evidence type="ECO:0000313" key="3">
    <source>
        <dbReference type="EMBL" id="WIM69310.1"/>
    </source>
</evidence>
<feature type="chain" id="PRO_5046683996" description="Secreted protein" evidence="2">
    <location>
        <begin position="24"/>
        <end position="105"/>
    </location>
</feature>
<evidence type="ECO:0000256" key="1">
    <source>
        <dbReference type="SAM" id="MobiDB-lite"/>
    </source>
</evidence>
<keyword evidence="2" id="KW-0732">Signal</keyword>
<dbReference type="Proteomes" id="UP001238805">
    <property type="component" value="Chromosome"/>
</dbReference>
<dbReference type="EMBL" id="CP126970">
    <property type="protein sequence ID" value="WIM69310.1"/>
    <property type="molecule type" value="Genomic_DNA"/>
</dbReference>
<proteinExistence type="predicted"/>
<keyword evidence="4" id="KW-1185">Reference proteome</keyword>
<protein>
    <recommendedName>
        <fullName evidence="5">Secreted protein</fullName>
    </recommendedName>
</protein>
<sequence length="105" mass="10318">MSRIFTRKAAAVAGAATLALALAACTPPNENPSDLKVDTATEFQAPAGEADSSSSVVSSSEVAEPGMTEPGVGEPTEAETGTGVEDPAVGEAPVTPAQPTATFTG</sequence>
<accession>A0ABY8VKJ3</accession>
<reference evidence="3 4" key="1">
    <citation type="submission" date="2023-05" db="EMBL/GenBank/DDBJ databases">
        <title>Corynebacterium suedekumii sp. nov. and Corynebacterium breve sp. nov. isolated from raw cow's milk.</title>
        <authorList>
            <person name="Baer M.K."/>
            <person name="Mehl L."/>
            <person name="Hellmuth R."/>
            <person name="Marke G."/>
            <person name="Lipski A."/>
        </authorList>
    </citation>
    <scope>NUCLEOTIDE SEQUENCE [LARGE SCALE GENOMIC DNA]</scope>
    <source>
        <strain evidence="3 4">LM112</strain>
    </source>
</reference>
<gene>
    <name evidence="3" type="ORF">QP029_08485</name>
</gene>
<feature type="region of interest" description="Disordered" evidence="1">
    <location>
        <begin position="27"/>
        <end position="105"/>
    </location>
</feature>